<name>A0A931AQ47_9FIRM</name>
<keyword evidence="1" id="KW-0812">Transmembrane</keyword>
<sequence>MLALIIFLQLVIAGVIILGFRINSDLGYIITALAVIVAFLTLRSLIPLMIFQFAIIYFAMKVGKNLSKTIKN</sequence>
<dbReference type="EMBL" id="JADPIE010000003">
    <property type="protein sequence ID" value="MBF8436867.1"/>
    <property type="molecule type" value="Genomic_DNA"/>
</dbReference>
<keyword evidence="3" id="KW-1185">Reference proteome</keyword>
<dbReference type="AlphaFoldDB" id="A0A931AQ47"/>
<comment type="caution">
    <text evidence="2">The sequence shown here is derived from an EMBL/GenBank/DDBJ whole genome shotgun (WGS) entry which is preliminary data.</text>
</comment>
<accession>A0A931AQ47</accession>
<protein>
    <submittedName>
        <fullName evidence="2">Uncharacterized protein</fullName>
    </submittedName>
</protein>
<keyword evidence="1" id="KW-0472">Membrane</keyword>
<evidence type="ECO:0000256" key="1">
    <source>
        <dbReference type="SAM" id="Phobius"/>
    </source>
</evidence>
<proteinExistence type="predicted"/>
<gene>
    <name evidence="2" type="ORF">I0Q91_07255</name>
</gene>
<dbReference type="RefSeq" id="WP_270453786.1">
    <property type="nucleotide sequence ID" value="NZ_JADPIE010000003.1"/>
</dbReference>
<feature type="transmembrane region" description="Helical" evidence="1">
    <location>
        <begin position="29"/>
        <end position="59"/>
    </location>
</feature>
<reference evidence="2" key="1">
    <citation type="submission" date="2020-11" db="EMBL/GenBank/DDBJ databases">
        <title>Halonatronomonas betainensis gen. nov., sp. nov. a novel haloalkaliphilic representative of the family Halanaerobiacae capable of betaine degradation.</title>
        <authorList>
            <person name="Boltyanskaya Y."/>
            <person name="Kevbrin V."/>
            <person name="Detkova E."/>
            <person name="Grouzdev D.S."/>
            <person name="Koziaeva V."/>
            <person name="Zhilina T."/>
        </authorList>
    </citation>
    <scope>NUCLEOTIDE SEQUENCE</scope>
    <source>
        <strain evidence="2">Z-7014</strain>
    </source>
</reference>
<evidence type="ECO:0000313" key="3">
    <source>
        <dbReference type="Proteomes" id="UP000621436"/>
    </source>
</evidence>
<dbReference type="Proteomes" id="UP000621436">
    <property type="component" value="Unassembled WGS sequence"/>
</dbReference>
<evidence type="ECO:0000313" key="2">
    <source>
        <dbReference type="EMBL" id="MBF8436867.1"/>
    </source>
</evidence>
<organism evidence="2 3">
    <name type="scientific">Halonatronomonas betaini</name>
    <dbReference type="NCBI Taxonomy" id="2778430"/>
    <lineage>
        <taxon>Bacteria</taxon>
        <taxon>Bacillati</taxon>
        <taxon>Bacillota</taxon>
        <taxon>Clostridia</taxon>
        <taxon>Halanaerobiales</taxon>
        <taxon>Halarsenatibacteraceae</taxon>
        <taxon>Halonatronomonas</taxon>
    </lineage>
</organism>
<keyword evidence="1" id="KW-1133">Transmembrane helix</keyword>